<feature type="region of interest" description="Disordered" evidence="16">
    <location>
        <begin position="692"/>
        <end position="723"/>
    </location>
</feature>
<dbReference type="GO" id="GO:0008270">
    <property type="term" value="F:zinc ion binding"/>
    <property type="evidence" value="ECO:0007669"/>
    <property type="project" value="UniProtKB-KW"/>
</dbReference>
<dbReference type="Gene3D" id="1.10.4020.10">
    <property type="entry name" value="DNA breaking-rejoining enzymes"/>
    <property type="match status" value="1"/>
</dbReference>
<evidence type="ECO:0000256" key="15">
    <source>
        <dbReference type="PROSITE-ProRule" id="PRU00187"/>
    </source>
</evidence>
<feature type="region of interest" description="Disordered" evidence="16">
    <location>
        <begin position="1249"/>
        <end position="1307"/>
    </location>
</feature>
<dbReference type="InterPro" id="IPR013087">
    <property type="entry name" value="Znf_C2H2_type"/>
</dbReference>
<dbReference type="Gene3D" id="3.30.160.60">
    <property type="entry name" value="Classic Zinc Finger"/>
    <property type="match status" value="12"/>
</dbReference>
<comment type="subcellular location">
    <subcellularLocation>
        <location evidence="1 15">Nucleus</location>
    </subcellularLocation>
</comment>
<feature type="domain" description="C2H2-type" evidence="17">
    <location>
        <begin position="1177"/>
        <end position="1204"/>
    </location>
</feature>
<organism evidence="20 21">
    <name type="scientific">Odobenus rosmarus divergens</name>
    <name type="common">Pacific walrus</name>
    <dbReference type="NCBI Taxonomy" id="9708"/>
    <lineage>
        <taxon>Eukaryota</taxon>
        <taxon>Metazoa</taxon>
        <taxon>Chordata</taxon>
        <taxon>Craniata</taxon>
        <taxon>Vertebrata</taxon>
        <taxon>Euteleostomi</taxon>
        <taxon>Mammalia</taxon>
        <taxon>Eutheria</taxon>
        <taxon>Laurasiatheria</taxon>
        <taxon>Carnivora</taxon>
        <taxon>Caniformia</taxon>
        <taxon>Pinnipedia</taxon>
        <taxon>Odobenidae</taxon>
        <taxon>Odobenus</taxon>
    </lineage>
</organism>
<evidence type="ECO:0000259" key="18">
    <source>
        <dbReference type="PROSITE" id="PS50804"/>
    </source>
</evidence>
<evidence type="ECO:0000256" key="7">
    <source>
        <dbReference type="ARBA" id="ARBA00022833"/>
    </source>
</evidence>
<evidence type="ECO:0000256" key="14">
    <source>
        <dbReference type="PROSITE-ProRule" id="PRU00042"/>
    </source>
</evidence>
<evidence type="ECO:0000256" key="1">
    <source>
        <dbReference type="ARBA" id="ARBA00004123"/>
    </source>
</evidence>
<evidence type="ECO:0000256" key="6">
    <source>
        <dbReference type="ARBA" id="ARBA00022771"/>
    </source>
</evidence>
<dbReference type="RefSeq" id="XP_004405764.1">
    <property type="nucleotide sequence ID" value="XM_004405707.1"/>
</dbReference>
<keyword evidence="6 14" id="KW-0863">Zinc-finger</keyword>
<dbReference type="FunFam" id="3.30.160.60:FF:002090">
    <property type="entry name" value="Zinc finger protein 473"/>
    <property type="match status" value="1"/>
</dbReference>
<dbReference type="SUPFAM" id="SSF47353">
    <property type="entry name" value="Retrovirus capsid dimerization domain-like"/>
    <property type="match status" value="1"/>
</dbReference>
<evidence type="ECO:0000313" key="20">
    <source>
        <dbReference type="Proteomes" id="UP000245340"/>
    </source>
</evidence>
<dbReference type="InterPro" id="IPR036236">
    <property type="entry name" value="Znf_C2H2_sf"/>
</dbReference>
<feature type="compositionally biased region" description="Pro residues" evidence="16">
    <location>
        <begin position="279"/>
        <end position="289"/>
    </location>
</feature>
<dbReference type="InterPro" id="IPR001909">
    <property type="entry name" value="KRAB"/>
</dbReference>
<evidence type="ECO:0000256" key="2">
    <source>
        <dbReference type="ARBA" id="ARBA00006991"/>
    </source>
</evidence>
<keyword evidence="4" id="KW-0479">Metal-binding</keyword>
<dbReference type="Pfam" id="PF01352">
    <property type="entry name" value="KRAB"/>
    <property type="match status" value="2"/>
</dbReference>
<dbReference type="InterPro" id="IPR003309">
    <property type="entry name" value="SCAN_dom"/>
</dbReference>
<dbReference type="CDD" id="cd07936">
    <property type="entry name" value="SCAN"/>
    <property type="match status" value="1"/>
</dbReference>
<dbReference type="Pfam" id="PF02023">
    <property type="entry name" value="SCAN"/>
    <property type="match status" value="1"/>
</dbReference>
<feature type="domain" description="KRAB" evidence="19">
    <location>
        <begin position="202"/>
        <end position="271"/>
    </location>
</feature>
<keyword evidence="9" id="KW-0238">DNA-binding</keyword>
<feature type="compositionally biased region" description="Polar residues" evidence="16">
    <location>
        <begin position="1274"/>
        <end position="1284"/>
    </location>
</feature>
<dbReference type="FunFam" id="3.30.160.60:FF:000352">
    <property type="entry name" value="zinc finger protein 3 homolog"/>
    <property type="match status" value="1"/>
</dbReference>
<dbReference type="SMART" id="SM00355">
    <property type="entry name" value="ZnF_C2H2"/>
    <property type="match status" value="12"/>
</dbReference>
<dbReference type="GO" id="GO:0005634">
    <property type="term" value="C:nucleus"/>
    <property type="evidence" value="ECO:0007669"/>
    <property type="project" value="UniProtKB-SubCell"/>
</dbReference>
<keyword evidence="7" id="KW-0862">Zinc</keyword>
<feature type="region of interest" description="Disordered" evidence="16">
    <location>
        <begin position="910"/>
        <end position="986"/>
    </location>
</feature>
<feature type="domain" description="C2H2-type" evidence="17">
    <location>
        <begin position="415"/>
        <end position="437"/>
    </location>
</feature>
<dbReference type="InterPro" id="IPR036051">
    <property type="entry name" value="KRAB_dom_sf"/>
</dbReference>
<feature type="domain" description="C2H2-type" evidence="17">
    <location>
        <begin position="1093"/>
        <end position="1120"/>
    </location>
</feature>
<keyword evidence="8" id="KW-0805">Transcription regulation</keyword>
<dbReference type="FunFam" id="3.30.160.60:FF:000340">
    <property type="entry name" value="zinc finger protein 473 isoform X1"/>
    <property type="match status" value="1"/>
</dbReference>
<evidence type="ECO:0000256" key="16">
    <source>
        <dbReference type="SAM" id="MobiDB-lite"/>
    </source>
</evidence>
<keyword evidence="20" id="KW-1185">Reference proteome</keyword>
<dbReference type="GO" id="GO:0000978">
    <property type="term" value="F:RNA polymerase II cis-regulatory region sequence-specific DNA binding"/>
    <property type="evidence" value="ECO:0007669"/>
    <property type="project" value="TreeGrafter"/>
</dbReference>
<evidence type="ECO:0000259" key="17">
    <source>
        <dbReference type="PROSITE" id="PS50157"/>
    </source>
</evidence>
<evidence type="ECO:0000256" key="9">
    <source>
        <dbReference type="ARBA" id="ARBA00023125"/>
    </source>
</evidence>
<feature type="domain" description="C2H2-type" evidence="17">
    <location>
        <begin position="1121"/>
        <end position="1148"/>
    </location>
</feature>
<evidence type="ECO:0000259" key="19">
    <source>
        <dbReference type="PROSITE" id="PS50805"/>
    </source>
</evidence>
<keyword evidence="11 15" id="KW-0539">Nucleus</keyword>
<evidence type="ECO:0000256" key="10">
    <source>
        <dbReference type="ARBA" id="ARBA00023163"/>
    </source>
</evidence>
<accession>A0A9B0LU96</accession>
<dbReference type="FunFam" id="3.30.160.60:FF:000410">
    <property type="entry name" value="Zinc finger protein 777"/>
    <property type="match status" value="1"/>
</dbReference>
<comment type="similarity">
    <text evidence="2">Belongs to the krueppel C2H2-type zinc-finger protein family.</text>
</comment>
<evidence type="ECO:0000313" key="21">
    <source>
        <dbReference type="RefSeq" id="XP_004405764.1"/>
    </source>
</evidence>
<dbReference type="PROSITE" id="PS00028">
    <property type="entry name" value="ZINC_FINGER_C2H2_1"/>
    <property type="match status" value="12"/>
</dbReference>
<feature type="domain" description="C2H2-type" evidence="17">
    <location>
        <begin position="1009"/>
        <end position="1036"/>
    </location>
</feature>
<dbReference type="SMART" id="SM00431">
    <property type="entry name" value="SCAN"/>
    <property type="match status" value="1"/>
</dbReference>
<feature type="compositionally biased region" description="Basic and acidic residues" evidence="16">
    <location>
        <begin position="263"/>
        <end position="277"/>
    </location>
</feature>
<evidence type="ECO:0000256" key="8">
    <source>
        <dbReference type="ARBA" id="ARBA00023015"/>
    </source>
</evidence>
<dbReference type="SMART" id="SM00349">
    <property type="entry name" value="KRAB"/>
    <property type="match status" value="2"/>
</dbReference>
<keyword evidence="3" id="KW-0597">Phosphoprotein</keyword>
<evidence type="ECO:0000256" key="4">
    <source>
        <dbReference type="ARBA" id="ARBA00022723"/>
    </source>
</evidence>
<evidence type="ECO:0000256" key="12">
    <source>
        <dbReference type="ARBA" id="ARBA00054787"/>
    </source>
</evidence>
<feature type="domain" description="C2H2-type" evidence="17">
    <location>
        <begin position="323"/>
        <end position="350"/>
    </location>
</feature>
<dbReference type="SUPFAM" id="SSF57667">
    <property type="entry name" value="beta-beta-alpha zinc fingers"/>
    <property type="match status" value="7"/>
</dbReference>
<gene>
    <name evidence="21" type="primary">LOC101365817</name>
</gene>
<keyword evidence="10" id="KW-0804">Transcription</keyword>
<dbReference type="FunFam" id="1.10.4020.10:FF:000001">
    <property type="entry name" value="zinc finger protein 263 isoform X1"/>
    <property type="match status" value="1"/>
</dbReference>
<dbReference type="FunFam" id="3.30.160.60:FF:001472">
    <property type="entry name" value="Zinc finger protein 324"/>
    <property type="match status" value="1"/>
</dbReference>
<feature type="region of interest" description="Disordered" evidence="16">
    <location>
        <begin position="475"/>
        <end position="505"/>
    </location>
</feature>
<dbReference type="Pfam" id="PF00096">
    <property type="entry name" value="zf-C2H2"/>
    <property type="match status" value="9"/>
</dbReference>
<dbReference type="GO" id="GO:0000981">
    <property type="term" value="F:DNA-binding transcription factor activity, RNA polymerase II-specific"/>
    <property type="evidence" value="ECO:0007669"/>
    <property type="project" value="TreeGrafter"/>
</dbReference>
<dbReference type="FunFam" id="3.30.160.60:FF:000281">
    <property type="entry name" value="Zinc finger protein 558 isoform X1"/>
    <property type="match status" value="1"/>
</dbReference>
<sequence length="1307" mass="141599">MPSPLGPPRLPSVDPVAILEEPEAARLRFRGFCYQEVAGPREALARLRELCRQWLRPEAHSKEQMLELLVLEQFLGTLPPEIQAWVRGQRPGSPEEAVALVEGLQHDPGQLLGWITSHVLKQVVLPAAQKTEESLGSSHPSGTVELLRATSGEASQDTHVEKSAQLSCSVKEEPDADGQDMAPSNPLDPAQSHEGHPGHREPASMSFHPPRIQEEWGLLDPSQKELYWDAMLEKYGTVVSLGIPAPPPEARAESGPGAVRTGTEGRRNLHPGEHCEGPPHCPEAQPPRGPGSVTWEGPSGACVSARAMLGAELEPGAPRRKPYTCELCGRGFDWKSVFVIHHRTHADGQGTRAPALAVGGAQKLPQGSQEPGTPRYPRRVLPGPRSYACEECGRSFSWKSQLVIHRKSHAGQRRHFCGDCGRGFDWKSQLVIHRKSHRFVILCVDNPANVSQMSDLQNAPSVPRRLFRNLGQKTPEQAGHTEATPEHRPPEAELGSALPGSPPERHRLGAAWVQAGLPGPRAQDAQPGDSPPQAHRPTKAGARPRDSISQRAARSRLAVATDVGKGSAHPAAERAGTTLPRRRRACVRGAHWASEGLRGLDFRRPGLSLRCGAWGHTGVGDWSAAAPGRPSRSLGEPGEGRDEGASGGPLGARRGPRRRGDGVLGVCAPDGGETEARSRDVRVAVAFCASPSTGSDGDRGADGPGAGAGRCHSPGGGRRHLRHTGPVEMGKVVGFWRDLMSQGLMAFEDVAVYFSQEEWELLDTAQRALYCHVMLENFTLVASLGLSASRPRVVIQLERGEEPWVLGGTVATPARNAHRKPSPGSRHLAYDRVVPGEAVLPGAFHDGSPPAPTRVLPFVGICDRGKSLEGWRGTSPSQERKPTGVSVIYWERLLLGPGSGEASVSLRLTSPLRTNQESQPREKALIKRPKPAKHRRASQNQKPYAREAPQRAFPKIPELEASHTTGEGRKSPATHKPQRLPDTHKPPTWDQLGKALHPGPGLLPGEKPFECRACNKVFVKSSDLLKHLRTHTGERPYECAQCGKAFSQTSHLTQHQRIHSGETPYACPACGKAFRHSSSLVRHQRIHTAEKSFRCSECGKAFSHGSNLSQHRKIHAGGRPYACAQCGRRFCRNSHLIQHERMHTGEKPYTCALCGAAFSQGSSLSKHQRVHTGEKPFACAQCGRAFSHSSNLTQHQLLHTGERPFRCGDCGKAFAKGAVLLSHRRIHTGEKPFVCAHCGRAFRERPALFHHQRIHTGEKPVRRPRRGAGLTPQARPSSVVSSEGSLGREAGSTSASGPAAVSKPAEA</sequence>
<dbReference type="PROSITE" id="PS50804">
    <property type="entry name" value="SCAN_BOX"/>
    <property type="match status" value="1"/>
</dbReference>
<feature type="domain" description="C2H2-type" evidence="17">
    <location>
        <begin position="1037"/>
        <end position="1064"/>
    </location>
</feature>
<dbReference type="FunFam" id="3.30.160.60:FF:000200">
    <property type="entry name" value="zinc finger protein 510 isoform X2"/>
    <property type="match status" value="1"/>
</dbReference>
<feature type="domain" description="SCAN box" evidence="18">
    <location>
        <begin position="26"/>
        <end position="107"/>
    </location>
</feature>
<feature type="region of interest" description="Disordered" evidence="16">
    <location>
        <begin position="151"/>
        <end position="207"/>
    </location>
</feature>
<dbReference type="FunFam" id="3.30.160.60:FF:000185">
    <property type="entry name" value="zinc finger protein 319"/>
    <property type="match status" value="1"/>
</dbReference>
<dbReference type="FunFam" id="3.30.160.60:FF:000224">
    <property type="entry name" value="Zinc finger protein 329"/>
    <property type="match status" value="1"/>
</dbReference>
<evidence type="ECO:0000256" key="3">
    <source>
        <dbReference type="ARBA" id="ARBA00022553"/>
    </source>
</evidence>
<feature type="domain" description="C2H2-type" evidence="17">
    <location>
        <begin position="387"/>
        <end position="414"/>
    </location>
</feature>
<dbReference type="Gene3D" id="6.10.140.140">
    <property type="match status" value="2"/>
</dbReference>
<feature type="compositionally biased region" description="Basic and acidic residues" evidence="16">
    <location>
        <begin position="191"/>
        <end position="202"/>
    </location>
</feature>
<feature type="domain" description="KRAB" evidence="19">
    <location>
        <begin position="745"/>
        <end position="816"/>
    </location>
</feature>
<feature type="region of interest" description="Disordered" evidence="16">
    <location>
        <begin position="247"/>
        <end position="297"/>
    </location>
</feature>
<name>A0A9B0LU96_ODORO</name>
<dbReference type="SUPFAM" id="SSF109640">
    <property type="entry name" value="KRAB domain (Kruppel-associated box)"/>
    <property type="match status" value="2"/>
</dbReference>
<dbReference type="PANTHER" id="PTHR23235">
    <property type="entry name" value="KRUEPPEL-LIKE TRANSCRIPTION FACTOR"/>
    <property type="match status" value="1"/>
</dbReference>
<dbReference type="FunFam" id="3.30.160.60:FF:001613">
    <property type="entry name" value="Zinc finger protein 446"/>
    <property type="match status" value="1"/>
</dbReference>
<comment type="function">
    <text evidence="12">Involved in histone 3'-end pre-mRNA processing by associating with U7 snRNP and interacting with SLBP/pre-mRNA complex. Increases histone 3'-end pre-mRNA processing but has no effect on U7 snRNP levels, when overexpressed. Required for cell cycle progression from G1 to S phases.</text>
</comment>
<dbReference type="InterPro" id="IPR038269">
    <property type="entry name" value="SCAN_sf"/>
</dbReference>
<proteinExistence type="inferred from homology"/>
<feature type="compositionally biased region" description="Basic and acidic residues" evidence="16">
    <location>
        <begin position="957"/>
        <end position="970"/>
    </location>
</feature>
<feature type="domain" description="C2H2-type" evidence="17">
    <location>
        <begin position="1149"/>
        <end position="1176"/>
    </location>
</feature>
<protein>
    <submittedName>
        <fullName evidence="21">Uncharacterized protein LOC101365817</fullName>
    </submittedName>
</protein>
<feature type="domain" description="C2H2-type" evidence="17">
    <location>
        <begin position="1205"/>
        <end position="1232"/>
    </location>
</feature>
<feature type="domain" description="C2H2-type" evidence="17">
    <location>
        <begin position="1233"/>
        <end position="1260"/>
    </location>
</feature>
<evidence type="ECO:0000256" key="5">
    <source>
        <dbReference type="ARBA" id="ARBA00022737"/>
    </source>
</evidence>
<dbReference type="PROSITE" id="PS50805">
    <property type="entry name" value="KRAB"/>
    <property type="match status" value="2"/>
</dbReference>
<comment type="subunit">
    <text evidence="13">Interacts with the SLBP/pre-mRNA complex but not with SLBP alone. Interacts with LSM11 in a U7 snRNP-dependent manner.</text>
</comment>
<keyword evidence="5" id="KW-0677">Repeat</keyword>
<evidence type="ECO:0000256" key="13">
    <source>
        <dbReference type="ARBA" id="ARBA00062613"/>
    </source>
</evidence>
<dbReference type="Proteomes" id="UP000245340">
    <property type="component" value="Unplaced"/>
</dbReference>
<feature type="compositionally biased region" description="Basic residues" evidence="16">
    <location>
        <begin position="926"/>
        <end position="937"/>
    </location>
</feature>
<feature type="domain" description="C2H2-type" evidence="17">
    <location>
        <begin position="1065"/>
        <end position="1092"/>
    </location>
</feature>
<dbReference type="PROSITE" id="PS50157">
    <property type="entry name" value="ZINC_FINGER_C2H2_2"/>
    <property type="match status" value="12"/>
</dbReference>
<dbReference type="CDD" id="cd07765">
    <property type="entry name" value="KRAB_A-box"/>
    <property type="match status" value="2"/>
</dbReference>
<feature type="region of interest" description="Disordered" evidence="16">
    <location>
        <begin position="517"/>
        <end position="581"/>
    </location>
</feature>
<dbReference type="FunFam" id="3.30.160.60:FF:001471">
    <property type="entry name" value="Zinc finger protein 324A"/>
    <property type="match status" value="1"/>
</dbReference>
<dbReference type="PANTHER" id="PTHR23235:SF120">
    <property type="entry name" value="KRUPPEL-LIKE FACTOR 15"/>
    <property type="match status" value="1"/>
</dbReference>
<feature type="region of interest" description="Disordered" evidence="16">
    <location>
        <begin position="618"/>
        <end position="663"/>
    </location>
</feature>
<reference evidence="21" key="1">
    <citation type="submission" date="2025-08" db="UniProtKB">
        <authorList>
            <consortium name="RefSeq"/>
        </authorList>
    </citation>
    <scope>IDENTIFICATION</scope>
</reference>
<evidence type="ECO:0000256" key="11">
    <source>
        <dbReference type="ARBA" id="ARBA00023242"/>
    </source>
</evidence>